<evidence type="ECO:0000313" key="5">
    <source>
        <dbReference type="Proteomes" id="UP000588098"/>
    </source>
</evidence>
<dbReference type="GO" id="GO:0031412">
    <property type="term" value="P:gas vesicle organization"/>
    <property type="evidence" value="ECO:0007669"/>
    <property type="project" value="InterPro"/>
</dbReference>
<comment type="subcellular location">
    <subcellularLocation>
        <location evidence="2">Gas vesicle</location>
    </subcellularLocation>
</comment>
<dbReference type="GO" id="GO:0031411">
    <property type="term" value="C:gas vesicle"/>
    <property type="evidence" value="ECO:0007669"/>
    <property type="project" value="UniProtKB-SubCell"/>
</dbReference>
<keyword evidence="5" id="KW-1185">Reference proteome</keyword>
<sequence length="187" mass="19922">MHDLPDTAKPFAAADVTKTVSATGAVNTTATLNTMHTGGITNARNSPNAINTVNAIGTINTAHLADALNAVTAADAVTTVTATRTAGVRQGTSPVPAARRLNADPETVERDLIRLVLTIVELLRQLMERTAIHRVDQGDLDEEQEERVGCTLLALEDRMAELCDRYGLTMDDLNLDLGPLGSLLPRD</sequence>
<keyword evidence="1" id="KW-0304">Gas vesicle</keyword>
<gene>
    <name evidence="4" type="ORF">FHS42_004150</name>
</gene>
<comment type="similarity">
    <text evidence="3">Belongs to the gas vesicle GvpK family.</text>
</comment>
<accession>A0A7W9QBI2</accession>
<reference evidence="4 5" key="1">
    <citation type="submission" date="2020-08" db="EMBL/GenBank/DDBJ databases">
        <title>Genomic Encyclopedia of Type Strains, Phase III (KMG-III): the genomes of soil and plant-associated and newly described type strains.</title>
        <authorList>
            <person name="Whitman W."/>
        </authorList>
    </citation>
    <scope>NUCLEOTIDE SEQUENCE [LARGE SCALE GENOMIC DNA]</scope>
    <source>
        <strain evidence="4 5">CECT 8305</strain>
    </source>
</reference>
<evidence type="ECO:0000256" key="2">
    <source>
        <dbReference type="ARBA" id="ARBA00035108"/>
    </source>
</evidence>
<comment type="caution">
    <text evidence="4">The sequence shown here is derived from an EMBL/GenBank/DDBJ whole genome shotgun (WGS) entry which is preliminary data.</text>
</comment>
<dbReference type="PANTHER" id="PTHR40137:SF2">
    <property type="entry name" value="PROTEIN GVPK 1"/>
    <property type="match status" value="1"/>
</dbReference>
<evidence type="ECO:0000256" key="1">
    <source>
        <dbReference type="ARBA" id="ARBA00022987"/>
    </source>
</evidence>
<name>A0A7W9QBI2_9ACTN</name>
<evidence type="ECO:0008006" key="6">
    <source>
        <dbReference type="Google" id="ProtNLM"/>
    </source>
</evidence>
<dbReference type="InterPro" id="IPR007805">
    <property type="entry name" value="GvpK"/>
</dbReference>
<dbReference type="Proteomes" id="UP000588098">
    <property type="component" value="Unassembled WGS sequence"/>
</dbReference>
<evidence type="ECO:0000313" key="4">
    <source>
        <dbReference type="EMBL" id="MBB5937071.1"/>
    </source>
</evidence>
<dbReference type="PANTHER" id="PTHR40137">
    <property type="entry name" value="PROTEIN GVPK 1"/>
    <property type="match status" value="1"/>
</dbReference>
<dbReference type="AlphaFoldDB" id="A0A7W9QBI2"/>
<dbReference type="EMBL" id="JACHJL010000010">
    <property type="protein sequence ID" value="MBB5937071.1"/>
    <property type="molecule type" value="Genomic_DNA"/>
</dbReference>
<protein>
    <recommendedName>
        <fullName evidence="6">Gas vesicle protein K</fullName>
    </recommendedName>
</protein>
<dbReference type="Pfam" id="PF05121">
    <property type="entry name" value="GvpK"/>
    <property type="match status" value="1"/>
</dbReference>
<organism evidence="4 5">
    <name type="scientific">Streptomyces zagrosensis</name>
    <dbReference type="NCBI Taxonomy" id="1042984"/>
    <lineage>
        <taxon>Bacteria</taxon>
        <taxon>Bacillati</taxon>
        <taxon>Actinomycetota</taxon>
        <taxon>Actinomycetes</taxon>
        <taxon>Kitasatosporales</taxon>
        <taxon>Streptomycetaceae</taxon>
        <taxon>Streptomyces</taxon>
    </lineage>
</organism>
<proteinExistence type="inferred from homology"/>
<evidence type="ECO:0000256" key="3">
    <source>
        <dbReference type="ARBA" id="ARBA00035659"/>
    </source>
</evidence>